<keyword evidence="2" id="KW-1133">Transmembrane helix</keyword>
<protein>
    <submittedName>
        <fullName evidence="3">Uncharacterized protein</fullName>
    </submittedName>
</protein>
<feature type="compositionally biased region" description="Low complexity" evidence="1">
    <location>
        <begin position="180"/>
        <end position="192"/>
    </location>
</feature>
<dbReference type="RefSeq" id="WP_011487611.1">
    <property type="nucleotide sequence ID" value="NC_007951.1"/>
</dbReference>
<evidence type="ECO:0000256" key="2">
    <source>
        <dbReference type="SAM" id="Phobius"/>
    </source>
</evidence>
<dbReference type="AlphaFoldDB" id="Q141U2"/>
<dbReference type="Proteomes" id="UP000001817">
    <property type="component" value="Chromosome 1"/>
</dbReference>
<feature type="transmembrane region" description="Helical" evidence="2">
    <location>
        <begin position="20"/>
        <end position="39"/>
    </location>
</feature>
<keyword evidence="2" id="KW-0812">Transmembrane</keyword>
<dbReference type="EMBL" id="CP000270">
    <property type="protein sequence ID" value="ABE29897.1"/>
    <property type="molecule type" value="Genomic_DNA"/>
</dbReference>
<feature type="region of interest" description="Disordered" evidence="1">
    <location>
        <begin position="111"/>
        <end position="167"/>
    </location>
</feature>
<accession>Q141U2</accession>
<evidence type="ECO:0000313" key="4">
    <source>
        <dbReference type="Proteomes" id="UP000001817"/>
    </source>
</evidence>
<dbReference type="KEGG" id="bxe:Bxe_A3082"/>
<gene>
    <name evidence="3" type="ORF">Bxe_A3082</name>
</gene>
<keyword evidence="2" id="KW-0472">Membrane</keyword>
<keyword evidence="4" id="KW-1185">Reference proteome</keyword>
<evidence type="ECO:0000256" key="1">
    <source>
        <dbReference type="SAM" id="MobiDB-lite"/>
    </source>
</evidence>
<reference evidence="3 4" key="1">
    <citation type="journal article" date="2006" name="Proc. Natl. Acad. Sci. U.S.A.">
        <title>Burkholderia xenovorans LB400 harbors a multi-replicon, 9.73-Mbp genome shaped for versatility.</title>
        <authorList>
            <person name="Chain P.S."/>
            <person name="Denef V.J."/>
            <person name="Konstantinidis K.T."/>
            <person name="Vergez L.M."/>
            <person name="Agullo L."/>
            <person name="Reyes V.L."/>
            <person name="Hauser L."/>
            <person name="Cordova M."/>
            <person name="Gomez L."/>
            <person name="Gonzalez M."/>
            <person name="Land M."/>
            <person name="Lao V."/>
            <person name="Larimer F."/>
            <person name="LiPuma J.J."/>
            <person name="Mahenthiralingam E."/>
            <person name="Malfatti S.A."/>
            <person name="Marx C.J."/>
            <person name="Parnell J.J."/>
            <person name="Ramette A."/>
            <person name="Richardson P."/>
            <person name="Seeger M."/>
            <person name="Smith D."/>
            <person name="Spilker T."/>
            <person name="Sul W.J."/>
            <person name="Tsoi T.V."/>
            <person name="Ulrich L.E."/>
            <person name="Zhulin I.B."/>
            <person name="Tiedje J.M."/>
        </authorList>
    </citation>
    <scope>NUCLEOTIDE SEQUENCE [LARGE SCALE GENOMIC DNA]</scope>
    <source>
        <strain evidence="3 4">LB400</strain>
    </source>
</reference>
<organism evidence="3 4">
    <name type="scientific">Paraburkholderia xenovorans (strain LB400)</name>
    <dbReference type="NCBI Taxonomy" id="266265"/>
    <lineage>
        <taxon>Bacteria</taxon>
        <taxon>Pseudomonadati</taxon>
        <taxon>Pseudomonadota</taxon>
        <taxon>Betaproteobacteria</taxon>
        <taxon>Burkholderiales</taxon>
        <taxon>Burkholderiaceae</taxon>
        <taxon>Paraburkholderia</taxon>
    </lineage>
</organism>
<proteinExistence type="predicted"/>
<dbReference type="KEGG" id="bxb:DR64_765"/>
<dbReference type="eggNOG" id="ENOG50315XD">
    <property type="taxonomic scope" value="Bacteria"/>
</dbReference>
<dbReference type="STRING" id="266265.Bxe_A3082"/>
<feature type="compositionally biased region" description="Polar residues" evidence="1">
    <location>
        <begin position="118"/>
        <end position="131"/>
    </location>
</feature>
<name>Q141U2_PARXL</name>
<dbReference type="OrthoDB" id="5526813at2"/>
<sequence>MRVADVLRELGRPIAYYPFLARYLGGVNAAVFFCQIFYWQDKATSEFGVHKTVDELEHETGLSYEEQRAARTKLRAAGVLIETAKRIEHRTYFRVDEDALELLLSSEPPARKAKKSLVGTSGKSTSRNGKSPSREVDKVHSANLEKPMPPGGENRARGKGDPHSVNGTEITAETTAATRAAEAVDNSAVAAAEAEKAQPNPERELTDLLVSLEAARGKSLSVDRNRDRVHVLTWVGKGVTAARLREAHALAVAARSREGDERPTYAGFVSTFIDAEAAAPVTAESQAQVDWWLAGEEVLVAAGERFGARPKRRDEPLPLYRAVVARAAGKGPWIDAILRDAQRGGGQFQQMIVATLGEALLPVDWYAS</sequence>
<evidence type="ECO:0000313" key="3">
    <source>
        <dbReference type="EMBL" id="ABE29897.1"/>
    </source>
</evidence>
<feature type="region of interest" description="Disordered" evidence="1">
    <location>
        <begin position="180"/>
        <end position="201"/>
    </location>
</feature>